<organism evidence="1 2">
    <name type="scientific">Gossypium arboreum</name>
    <name type="common">Tree cotton</name>
    <name type="synonym">Gossypium nanking</name>
    <dbReference type="NCBI Taxonomy" id="29729"/>
    <lineage>
        <taxon>Eukaryota</taxon>
        <taxon>Viridiplantae</taxon>
        <taxon>Streptophyta</taxon>
        <taxon>Embryophyta</taxon>
        <taxon>Tracheophyta</taxon>
        <taxon>Spermatophyta</taxon>
        <taxon>Magnoliopsida</taxon>
        <taxon>eudicotyledons</taxon>
        <taxon>Gunneridae</taxon>
        <taxon>Pentapetalae</taxon>
        <taxon>rosids</taxon>
        <taxon>malvids</taxon>
        <taxon>Malvales</taxon>
        <taxon>Malvaceae</taxon>
        <taxon>Malvoideae</taxon>
        <taxon>Gossypium</taxon>
    </lineage>
</organism>
<name>A0ABR0QR40_GOSAR</name>
<dbReference type="Proteomes" id="UP001358586">
    <property type="component" value="Chromosome 2"/>
</dbReference>
<protein>
    <submittedName>
        <fullName evidence="1">Uncharacterized protein</fullName>
    </submittedName>
</protein>
<proteinExistence type="predicted"/>
<keyword evidence="2" id="KW-1185">Reference proteome</keyword>
<comment type="caution">
    <text evidence="1">The sequence shown here is derived from an EMBL/GenBank/DDBJ whole genome shotgun (WGS) entry which is preliminary data.</text>
</comment>
<evidence type="ECO:0000313" key="1">
    <source>
        <dbReference type="EMBL" id="KAK5841796.1"/>
    </source>
</evidence>
<accession>A0ABR0QR40</accession>
<gene>
    <name evidence="1" type="ORF">PVK06_004119</name>
</gene>
<sequence>MSSFNAKTPSADAIFAYATKLAHEVGLVFSSSVSLGGALGQIVKWKHPPEGVLLLNTNGSRRHDDGHASAGEVNPECCRDFDVRVCDQHWSDEQP</sequence>
<evidence type="ECO:0000313" key="2">
    <source>
        <dbReference type="Proteomes" id="UP001358586"/>
    </source>
</evidence>
<reference evidence="1 2" key="1">
    <citation type="submission" date="2023-03" db="EMBL/GenBank/DDBJ databases">
        <title>WGS of Gossypium arboreum.</title>
        <authorList>
            <person name="Yu D."/>
        </authorList>
    </citation>
    <scope>NUCLEOTIDE SEQUENCE [LARGE SCALE GENOMIC DNA]</scope>
    <source>
        <tissue evidence="1">Leaf</tissue>
    </source>
</reference>
<dbReference type="EMBL" id="JARKNE010000002">
    <property type="protein sequence ID" value="KAK5841796.1"/>
    <property type="molecule type" value="Genomic_DNA"/>
</dbReference>